<dbReference type="InterPro" id="IPR050109">
    <property type="entry name" value="HTH-type_TetR-like_transc_reg"/>
</dbReference>
<dbReference type="Pfam" id="PF00440">
    <property type="entry name" value="TetR_N"/>
    <property type="match status" value="1"/>
</dbReference>
<dbReference type="EMBL" id="JBHTMP010000079">
    <property type="protein sequence ID" value="MFD1325459.1"/>
    <property type="molecule type" value="Genomic_DNA"/>
</dbReference>
<gene>
    <name evidence="6" type="ORF">ACFQ4H_30680</name>
</gene>
<organism evidence="6 7">
    <name type="scientific">Micromonospora sonneratiae</name>
    <dbReference type="NCBI Taxonomy" id="1184706"/>
    <lineage>
        <taxon>Bacteria</taxon>
        <taxon>Bacillati</taxon>
        <taxon>Actinomycetota</taxon>
        <taxon>Actinomycetes</taxon>
        <taxon>Micromonosporales</taxon>
        <taxon>Micromonosporaceae</taxon>
        <taxon>Micromonospora</taxon>
    </lineage>
</organism>
<name>A0ABW3YMB1_9ACTN</name>
<feature type="DNA-binding region" description="H-T-H motif" evidence="4">
    <location>
        <begin position="40"/>
        <end position="59"/>
    </location>
</feature>
<dbReference type="InterPro" id="IPR049445">
    <property type="entry name" value="TetR_SbtR-like_C"/>
</dbReference>
<protein>
    <submittedName>
        <fullName evidence="6">TetR/AcrR family transcriptional regulator</fullName>
    </submittedName>
</protein>
<evidence type="ECO:0000259" key="5">
    <source>
        <dbReference type="PROSITE" id="PS50977"/>
    </source>
</evidence>
<evidence type="ECO:0000256" key="2">
    <source>
        <dbReference type="ARBA" id="ARBA00023125"/>
    </source>
</evidence>
<comment type="caution">
    <text evidence="6">The sequence shown here is derived from an EMBL/GenBank/DDBJ whole genome shotgun (WGS) entry which is preliminary data.</text>
</comment>
<dbReference type="SUPFAM" id="SSF48498">
    <property type="entry name" value="Tetracyclin repressor-like, C-terminal domain"/>
    <property type="match status" value="1"/>
</dbReference>
<dbReference type="InterPro" id="IPR036271">
    <property type="entry name" value="Tet_transcr_reg_TetR-rel_C_sf"/>
</dbReference>
<dbReference type="PRINTS" id="PR00455">
    <property type="entry name" value="HTHTETR"/>
</dbReference>
<dbReference type="Pfam" id="PF21597">
    <property type="entry name" value="TetR_C_43"/>
    <property type="match status" value="1"/>
</dbReference>
<feature type="domain" description="HTH tetR-type" evidence="5">
    <location>
        <begin position="18"/>
        <end position="77"/>
    </location>
</feature>
<dbReference type="SUPFAM" id="SSF46689">
    <property type="entry name" value="Homeodomain-like"/>
    <property type="match status" value="1"/>
</dbReference>
<dbReference type="RefSeq" id="WP_377577846.1">
    <property type="nucleotide sequence ID" value="NZ_JBHTMP010000079.1"/>
</dbReference>
<evidence type="ECO:0000313" key="7">
    <source>
        <dbReference type="Proteomes" id="UP001597260"/>
    </source>
</evidence>
<dbReference type="InterPro" id="IPR001647">
    <property type="entry name" value="HTH_TetR"/>
</dbReference>
<dbReference type="PANTHER" id="PTHR30055:SF234">
    <property type="entry name" value="HTH-TYPE TRANSCRIPTIONAL REGULATOR BETI"/>
    <property type="match status" value="1"/>
</dbReference>
<dbReference type="PROSITE" id="PS50977">
    <property type="entry name" value="HTH_TETR_2"/>
    <property type="match status" value="1"/>
</dbReference>
<dbReference type="PANTHER" id="PTHR30055">
    <property type="entry name" value="HTH-TYPE TRANSCRIPTIONAL REGULATOR RUTR"/>
    <property type="match status" value="1"/>
</dbReference>
<accession>A0ABW3YMB1</accession>
<keyword evidence="1" id="KW-0805">Transcription regulation</keyword>
<proteinExistence type="predicted"/>
<dbReference type="InterPro" id="IPR009057">
    <property type="entry name" value="Homeodomain-like_sf"/>
</dbReference>
<dbReference type="Proteomes" id="UP001597260">
    <property type="component" value="Unassembled WGS sequence"/>
</dbReference>
<reference evidence="7" key="1">
    <citation type="journal article" date="2019" name="Int. J. Syst. Evol. Microbiol.">
        <title>The Global Catalogue of Microorganisms (GCM) 10K type strain sequencing project: providing services to taxonomists for standard genome sequencing and annotation.</title>
        <authorList>
            <consortium name="The Broad Institute Genomics Platform"/>
            <consortium name="The Broad Institute Genome Sequencing Center for Infectious Disease"/>
            <person name="Wu L."/>
            <person name="Ma J."/>
        </authorList>
    </citation>
    <scope>NUCLEOTIDE SEQUENCE [LARGE SCALE GENOMIC DNA]</scope>
    <source>
        <strain evidence="7">JCM 31037</strain>
    </source>
</reference>
<evidence type="ECO:0000256" key="1">
    <source>
        <dbReference type="ARBA" id="ARBA00023015"/>
    </source>
</evidence>
<keyword evidence="7" id="KW-1185">Reference proteome</keyword>
<dbReference type="Gene3D" id="1.10.357.10">
    <property type="entry name" value="Tetracycline Repressor, domain 2"/>
    <property type="match status" value="1"/>
</dbReference>
<evidence type="ECO:0000256" key="4">
    <source>
        <dbReference type="PROSITE-ProRule" id="PRU00335"/>
    </source>
</evidence>
<evidence type="ECO:0000313" key="6">
    <source>
        <dbReference type="EMBL" id="MFD1325459.1"/>
    </source>
</evidence>
<sequence>MSESSRPTPVRRPRADARRNRERLLAEAEAVLREQGTQASLEQIARRAKVAIGTLYAHFPNRHALLMALLSDRQDAVFVLGDELLADRTTPPDEALDRWMRAVAEHGATYSGLADQLLGSLDDATSALHQACKRMSEAGGALVERARAAGVIRADVSADDVFALISAAAWLYGNLSDPGHADRLASVIFSGLRPVQAGVVPA</sequence>
<evidence type="ECO:0000256" key="3">
    <source>
        <dbReference type="ARBA" id="ARBA00023163"/>
    </source>
</evidence>
<keyword evidence="3" id="KW-0804">Transcription</keyword>
<keyword evidence="2 4" id="KW-0238">DNA-binding</keyword>